<dbReference type="NCBIfam" id="TIGR00560">
    <property type="entry name" value="pgsA"/>
    <property type="match status" value="1"/>
</dbReference>
<dbReference type="InterPro" id="IPR004570">
    <property type="entry name" value="Phosphatidylglycerol_P_synth"/>
</dbReference>
<feature type="transmembrane region" description="Helical" evidence="13">
    <location>
        <begin position="95"/>
        <end position="122"/>
    </location>
</feature>
<accession>A0A2K8NX93</accession>
<dbReference type="Proteomes" id="UP000231896">
    <property type="component" value="Chromosome"/>
</dbReference>
<evidence type="ECO:0000256" key="6">
    <source>
        <dbReference type="ARBA" id="ARBA00022989"/>
    </source>
</evidence>
<keyword evidence="6 13" id="KW-1133">Transmembrane helix</keyword>
<keyword evidence="4 12" id="KW-0808">Transferase</keyword>
<dbReference type="GO" id="GO:0016020">
    <property type="term" value="C:membrane"/>
    <property type="evidence" value="ECO:0007669"/>
    <property type="project" value="UniProtKB-SubCell"/>
</dbReference>
<dbReference type="PIRSF" id="PIRSF000847">
    <property type="entry name" value="Phos_ph_gly_syn"/>
    <property type="match status" value="1"/>
</dbReference>
<dbReference type="EC" id="2.7.8.5" evidence="11"/>
<feature type="transmembrane region" description="Helical" evidence="13">
    <location>
        <begin position="176"/>
        <end position="198"/>
    </location>
</feature>
<evidence type="ECO:0000256" key="7">
    <source>
        <dbReference type="ARBA" id="ARBA00023098"/>
    </source>
</evidence>
<evidence type="ECO:0000256" key="8">
    <source>
        <dbReference type="ARBA" id="ARBA00023136"/>
    </source>
</evidence>
<dbReference type="OrthoDB" id="9796672at2"/>
<evidence type="ECO:0000256" key="5">
    <source>
        <dbReference type="ARBA" id="ARBA00022692"/>
    </source>
</evidence>
<keyword evidence="3" id="KW-0444">Lipid biosynthesis</keyword>
<dbReference type="PANTHER" id="PTHR14269">
    <property type="entry name" value="CDP-DIACYLGLYCEROL--GLYCEROL-3-PHOSPHATE 3-PHOSPHATIDYLTRANSFERASE-RELATED"/>
    <property type="match status" value="1"/>
</dbReference>
<organism evidence="14 15">
    <name type="scientific">Mesoplasma melaleucae</name>
    <dbReference type="NCBI Taxonomy" id="81459"/>
    <lineage>
        <taxon>Bacteria</taxon>
        <taxon>Bacillati</taxon>
        <taxon>Mycoplasmatota</taxon>
        <taxon>Mollicutes</taxon>
        <taxon>Entomoplasmatales</taxon>
        <taxon>Entomoplasmataceae</taxon>
        <taxon>Mesoplasma</taxon>
    </lineage>
</organism>
<evidence type="ECO:0000256" key="12">
    <source>
        <dbReference type="RuleBase" id="RU003750"/>
    </source>
</evidence>
<reference evidence="14 15" key="1">
    <citation type="submission" date="2017-11" db="EMBL/GenBank/DDBJ databases">
        <title>Genome sequence of Entomoplasma melaleucae M1 (ATCC 49191).</title>
        <authorList>
            <person name="Lo W.-S."/>
            <person name="Gasparich G.E."/>
            <person name="Kuo C.-H."/>
        </authorList>
    </citation>
    <scope>NUCLEOTIDE SEQUENCE [LARGE SCALE GENOMIC DNA]</scope>
    <source>
        <strain evidence="14 15">M1</strain>
    </source>
</reference>
<evidence type="ECO:0000256" key="13">
    <source>
        <dbReference type="SAM" id="Phobius"/>
    </source>
</evidence>
<sequence>MNQKQKWNLPNILTLIRLLLVPVVFMLVIANIYHWDKNWIVGNADSTFKITLTMLLAGVVFIVASFTDFLDGYLARKNNQVTDFGKLFDPIADKLLVNSVLILFASSISIISVWITLILILRDIFVDFIRMILSSKGVTLSAGIFGKLKTIFQMIGLSLLFFVSSFTFNFEVWQEQLVLIPMYIAVAFSLYSGVDYFLKARKNLF</sequence>
<evidence type="ECO:0000313" key="14">
    <source>
        <dbReference type="EMBL" id="ATZ18364.1"/>
    </source>
</evidence>
<dbReference type="InterPro" id="IPR048254">
    <property type="entry name" value="CDP_ALCOHOL_P_TRANSF_CS"/>
</dbReference>
<dbReference type="PANTHER" id="PTHR14269:SF62">
    <property type="entry name" value="CDP-DIACYLGLYCEROL--GLYCEROL-3-PHOSPHATE 3-PHOSPHATIDYLTRANSFERASE 1, CHLOROPLASTIC"/>
    <property type="match status" value="1"/>
</dbReference>
<dbReference type="KEGG" id="eml:EMELA_v1c08810"/>
<comment type="similarity">
    <text evidence="2 12">Belongs to the CDP-alcohol phosphatidyltransferase class-I family.</text>
</comment>
<feature type="transmembrane region" description="Helical" evidence="13">
    <location>
        <begin position="53"/>
        <end position="74"/>
    </location>
</feature>
<evidence type="ECO:0000256" key="1">
    <source>
        <dbReference type="ARBA" id="ARBA00004141"/>
    </source>
</evidence>
<dbReference type="GO" id="GO:0046474">
    <property type="term" value="P:glycerophospholipid biosynthetic process"/>
    <property type="evidence" value="ECO:0007669"/>
    <property type="project" value="TreeGrafter"/>
</dbReference>
<proteinExistence type="inferred from homology"/>
<keyword evidence="10" id="KW-1208">Phospholipid metabolism</keyword>
<dbReference type="Gene3D" id="1.20.120.1760">
    <property type="match status" value="1"/>
</dbReference>
<feature type="transmembrane region" description="Helical" evidence="13">
    <location>
        <begin position="12"/>
        <end position="33"/>
    </location>
</feature>
<dbReference type="InterPro" id="IPR050324">
    <property type="entry name" value="CDP-alcohol_PTase-I"/>
</dbReference>
<dbReference type="Pfam" id="PF01066">
    <property type="entry name" value="CDP-OH_P_transf"/>
    <property type="match status" value="1"/>
</dbReference>
<dbReference type="GO" id="GO:0008444">
    <property type="term" value="F:CDP-diacylglycerol-glycerol-3-phosphate 3-phosphatidyltransferase activity"/>
    <property type="evidence" value="ECO:0007669"/>
    <property type="project" value="UniProtKB-UniRule"/>
</dbReference>
<gene>
    <name evidence="14" type="primary">pgsA</name>
    <name evidence="14" type="ORF">EMELA_v1c08810</name>
</gene>
<keyword evidence="5 13" id="KW-0812">Transmembrane</keyword>
<keyword evidence="9" id="KW-0594">Phospholipid biosynthesis</keyword>
<keyword evidence="7" id="KW-0443">Lipid metabolism</keyword>
<dbReference type="PROSITE" id="PS00379">
    <property type="entry name" value="CDP_ALCOHOL_P_TRANSF"/>
    <property type="match status" value="1"/>
</dbReference>
<dbReference type="InterPro" id="IPR000462">
    <property type="entry name" value="CDP-OH_P_trans"/>
</dbReference>
<dbReference type="InterPro" id="IPR043130">
    <property type="entry name" value="CDP-OH_PTrfase_TM_dom"/>
</dbReference>
<evidence type="ECO:0000256" key="9">
    <source>
        <dbReference type="ARBA" id="ARBA00023209"/>
    </source>
</evidence>
<feature type="transmembrane region" description="Helical" evidence="13">
    <location>
        <begin position="152"/>
        <end position="170"/>
    </location>
</feature>
<dbReference type="EMBL" id="CP024964">
    <property type="protein sequence ID" value="ATZ18364.1"/>
    <property type="molecule type" value="Genomic_DNA"/>
</dbReference>
<keyword evidence="8 13" id="KW-0472">Membrane</keyword>
<evidence type="ECO:0000256" key="11">
    <source>
        <dbReference type="NCBIfam" id="TIGR00560"/>
    </source>
</evidence>
<dbReference type="RefSeq" id="WP_028123888.1">
    <property type="nucleotide sequence ID" value="NZ_CP024964.1"/>
</dbReference>
<evidence type="ECO:0000256" key="3">
    <source>
        <dbReference type="ARBA" id="ARBA00022516"/>
    </source>
</evidence>
<evidence type="ECO:0000256" key="2">
    <source>
        <dbReference type="ARBA" id="ARBA00010441"/>
    </source>
</evidence>
<evidence type="ECO:0000313" key="15">
    <source>
        <dbReference type="Proteomes" id="UP000231896"/>
    </source>
</evidence>
<comment type="subcellular location">
    <subcellularLocation>
        <location evidence="1">Membrane</location>
        <topology evidence="1">Multi-pass membrane protein</topology>
    </subcellularLocation>
</comment>
<evidence type="ECO:0000256" key="4">
    <source>
        <dbReference type="ARBA" id="ARBA00022679"/>
    </source>
</evidence>
<dbReference type="AlphaFoldDB" id="A0A2K8NX93"/>
<evidence type="ECO:0000256" key="10">
    <source>
        <dbReference type="ARBA" id="ARBA00023264"/>
    </source>
</evidence>
<keyword evidence="15" id="KW-1185">Reference proteome</keyword>
<dbReference type="STRING" id="1408435.GCA_000685885_00067"/>
<protein>
    <recommendedName>
        <fullName evidence="11">CDP-diacylglycerol--glycerol-3-phosphate 3-phosphatidyltransferase</fullName>
        <ecNumber evidence="11">2.7.8.5</ecNumber>
    </recommendedName>
</protein>
<name>A0A2K8NX93_9MOLU</name>